<dbReference type="InterPro" id="IPR004883">
    <property type="entry name" value="LOB"/>
</dbReference>
<dbReference type="AlphaFoldDB" id="A0A328D7A3"/>
<protein>
    <recommendedName>
        <fullName evidence="2">LOB domain-containing protein</fullName>
    </recommendedName>
</protein>
<dbReference type="PANTHER" id="PTHR31304">
    <property type="entry name" value="LOB DOMAIN-CONTAINING PROTEIN 38"/>
    <property type="match status" value="1"/>
</dbReference>
<gene>
    <name evidence="3" type="ORF">DM860_008341</name>
</gene>
<keyword evidence="4" id="KW-1185">Reference proteome</keyword>
<sequence length="235" mass="25469">MRMSCNGCRVLRKGCSESCTLRPCLQWIKTPESQAHATVFLAKFYGRAGLINLINAGPDHLRPAIFRSLLYEACGRVINPIYGSVGLMWGGNWDRCQEAVEAVLNGTEIRQLTAEDGGAAESHAVTPFKVCDIRHISKEPPAAVHRARSRNRFKRTGPVQGRSVDAMATEEPTRFSLSGWGFDGSEGSVGLERAPSNGSTTLETVEQYYANRDEPGGGSGNEAGNELLLDLTLGV</sequence>
<name>A0A328D7A3_9ASTE</name>
<proteinExistence type="inferred from homology"/>
<dbReference type="Proteomes" id="UP000249390">
    <property type="component" value="Unassembled WGS sequence"/>
</dbReference>
<organism evidence="3 4">
    <name type="scientific">Cuscuta australis</name>
    <dbReference type="NCBI Taxonomy" id="267555"/>
    <lineage>
        <taxon>Eukaryota</taxon>
        <taxon>Viridiplantae</taxon>
        <taxon>Streptophyta</taxon>
        <taxon>Embryophyta</taxon>
        <taxon>Tracheophyta</taxon>
        <taxon>Spermatophyta</taxon>
        <taxon>Magnoliopsida</taxon>
        <taxon>eudicotyledons</taxon>
        <taxon>Gunneridae</taxon>
        <taxon>Pentapetalae</taxon>
        <taxon>asterids</taxon>
        <taxon>lamiids</taxon>
        <taxon>Solanales</taxon>
        <taxon>Convolvulaceae</taxon>
        <taxon>Cuscuteae</taxon>
        <taxon>Cuscuta</taxon>
        <taxon>Cuscuta subgen. Grammica</taxon>
        <taxon>Cuscuta sect. Cleistogrammica</taxon>
    </lineage>
</organism>
<feature type="domain" description="LOB" evidence="2">
    <location>
        <begin position="3"/>
        <end position="109"/>
    </location>
</feature>
<evidence type="ECO:0000259" key="2">
    <source>
        <dbReference type="PROSITE" id="PS50891"/>
    </source>
</evidence>
<comment type="caution">
    <text evidence="3">The sequence shown here is derived from an EMBL/GenBank/DDBJ whole genome shotgun (WGS) entry which is preliminary data.</text>
</comment>
<evidence type="ECO:0000256" key="1">
    <source>
        <dbReference type="ARBA" id="ARBA00005474"/>
    </source>
</evidence>
<accession>A0A328D7A3</accession>
<evidence type="ECO:0000313" key="3">
    <source>
        <dbReference type="EMBL" id="RAL40201.1"/>
    </source>
</evidence>
<dbReference type="PROSITE" id="PS50891">
    <property type="entry name" value="LOB"/>
    <property type="match status" value="1"/>
</dbReference>
<reference evidence="3 4" key="1">
    <citation type="submission" date="2018-06" db="EMBL/GenBank/DDBJ databases">
        <title>The Genome of Cuscuta australis (Dodder) Provides Insight into the Evolution of Plant Parasitism.</title>
        <authorList>
            <person name="Liu H."/>
        </authorList>
    </citation>
    <scope>NUCLEOTIDE SEQUENCE [LARGE SCALE GENOMIC DNA]</scope>
    <source>
        <strain evidence="4">cv. Yunnan</strain>
        <tissue evidence="3">Vines</tissue>
    </source>
</reference>
<comment type="similarity">
    <text evidence="1">Belongs to the LOB domain-containing protein family.</text>
</comment>
<dbReference type="EMBL" id="NQVE01000195">
    <property type="protein sequence ID" value="RAL40201.1"/>
    <property type="molecule type" value="Genomic_DNA"/>
</dbReference>
<evidence type="ECO:0000313" key="4">
    <source>
        <dbReference type="Proteomes" id="UP000249390"/>
    </source>
</evidence>
<dbReference type="Pfam" id="PF03195">
    <property type="entry name" value="LOB"/>
    <property type="match status" value="1"/>
</dbReference>
<dbReference type="PANTHER" id="PTHR31304:SF73">
    <property type="entry name" value="OS01G0511000 PROTEIN"/>
    <property type="match status" value="1"/>
</dbReference>
<dbReference type="GO" id="GO:0010468">
    <property type="term" value="P:regulation of gene expression"/>
    <property type="evidence" value="ECO:0007669"/>
    <property type="project" value="TreeGrafter"/>
</dbReference>